<evidence type="ECO:0000313" key="7">
    <source>
        <dbReference type="Proteomes" id="UP001200430"/>
    </source>
</evidence>
<feature type="domain" description="RecX second three-helical" evidence="5">
    <location>
        <begin position="50"/>
        <end position="87"/>
    </location>
</feature>
<sequence length="145" mass="17174">MDRHERYLQNLLGRGVYPRKELFVRLRRKGCERSTTEALLNRYEELGLIDDRAYAILFVDGHPDWSVRRIRDELRSRGIPSDFILEAIEEADIDEEERAVRLAEGWRSVGIEPRKIEGRLFRRGFPGDVVYRALGDDVRRYDRPD</sequence>
<dbReference type="EMBL" id="JAKGUD010000002">
    <property type="protein sequence ID" value="MCF4141755.1"/>
    <property type="molecule type" value="Genomic_DNA"/>
</dbReference>
<comment type="subcellular location">
    <subcellularLocation>
        <location evidence="1">Cytoplasm</location>
    </subcellularLocation>
</comment>
<reference evidence="6 7" key="1">
    <citation type="submission" date="2022-01" db="EMBL/GenBank/DDBJ databases">
        <title>Dethiosulfovibrio faecalis sp. nov., a novel proteolytic, non-sulfur-reducing bacterium isolated from a marine aquaculture solid waste bioreactor.</title>
        <authorList>
            <person name="Grabowski S."/>
            <person name="Apolinario E."/>
            <person name="Schneider N."/>
            <person name="Marshall C.W."/>
            <person name="Sowers K.R."/>
        </authorList>
    </citation>
    <scope>NUCLEOTIDE SEQUENCE [LARGE SCALE GENOMIC DNA]</scope>
    <source>
        <strain evidence="6 7">DSM 12537</strain>
    </source>
</reference>
<dbReference type="Proteomes" id="UP001200430">
    <property type="component" value="Unassembled WGS sequence"/>
</dbReference>
<comment type="similarity">
    <text evidence="2">Belongs to the RecX family.</text>
</comment>
<comment type="caution">
    <text evidence="6">The sequence shown here is derived from an EMBL/GenBank/DDBJ whole genome shotgun (WGS) entry which is preliminary data.</text>
</comment>
<gene>
    <name evidence="6" type="ORF">L2W38_02840</name>
</gene>
<dbReference type="Pfam" id="PF02631">
    <property type="entry name" value="RecX_HTH2"/>
    <property type="match status" value="1"/>
</dbReference>
<evidence type="ECO:0000256" key="1">
    <source>
        <dbReference type="ARBA" id="ARBA00004496"/>
    </source>
</evidence>
<dbReference type="Gene3D" id="1.10.10.10">
    <property type="entry name" value="Winged helix-like DNA-binding domain superfamily/Winged helix DNA-binding domain"/>
    <property type="match status" value="1"/>
</dbReference>
<dbReference type="InterPro" id="IPR036388">
    <property type="entry name" value="WH-like_DNA-bd_sf"/>
</dbReference>
<organism evidence="6 7">
    <name type="scientific">Dethiosulfovibrio marinus</name>
    <dbReference type="NCBI Taxonomy" id="133532"/>
    <lineage>
        <taxon>Bacteria</taxon>
        <taxon>Thermotogati</taxon>
        <taxon>Synergistota</taxon>
        <taxon>Synergistia</taxon>
        <taxon>Synergistales</taxon>
        <taxon>Dethiosulfovibrionaceae</taxon>
        <taxon>Dethiosulfovibrio</taxon>
    </lineage>
</organism>
<dbReference type="RefSeq" id="WP_236098440.1">
    <property type="nucleotide sequence ID" value="NZ_JAKGUD010000002.1"/>
</dbReference>
<keyword evidence="4" id="KW-0963">Cytoplasm</keyword>
<evidence type="ECO:0000313" key="6">
    <source>
        <dbReference type="EMBL" id="MCF4141755.1"/>
    </source>
</evidence>
<dbReference type="InterPro" id="IPR003783">
    <property type="entry name" value="Regulatory_RecX"/>
</dbReference>
<dbReference type="PANTHER" id="PTHR33602:SF1">
    <property type="entry name" value="REGULATORY PROTEIN RECX FAMILY PROTEIN"/>
    <property type="match status" value="1"/>
</dbReference>
<accession>A0ABS9EPE5</accession>
<evidence type="ECO:0000259" key="5">
    <source>
        <dbReference type="Pfam" id="PF02631"/>
    </source>
</evidence>
<protein>
    <recommendedName>
        <fullName evidence="3">Regulatory protein RecX</fullName>
    </recommendedName>
</protein>
<dbReference type="PANTHER" id="PTHR33602">
    <property type="entry name" value="REGULATORY PROTEIN RECX FAMILY PROTEIN"/>
    <property type="match status" value="1"/>
</dbReference>
<evidence type="ECO:0000256" key="4">
    <source>
        <dbReference type="ARBA" id="ARBA00022490"/>
    </source>
</evidence>
<keyword evidence="7" id="KW-1185">Reference proteome</keyword>
<evidence type="ECO:0000256" key="3">
    <source>
        <dbReference type="ARBA" id="ARBA00018111"/>
    </source>
</evidence>
<name>A0ABS9EPE5_9BACT</name>
<proteinExistence type="inferred from homology"/>
<evidence type="ECO:0000256" key="2">
    <source>
        <dbReference type="ARBA" id="ARBA00009695"/>
    </source>
</evidence>
<dbReference type="InterPro" id="IPR053924">
    <property type="entry name" value="RecX_HTH_2nd"/>
</dbReference>